<organism evidence="5 6">
    <name type="scientific">Ferrimonas lipolytica</name>
    <dbReference type="NCBI Taxonomy" id="2724191"/>
    <lineage>
        <taxon>Bacteria</taxon>
        <taxon>Pseudomonadati</taxon>
        <taxon>Pseudomonadota</taxon>
        <taxon>Gammaproteobacteria</taxon>
        <taxon>Alteromonadales</taxon>
        <taxon>Ferrimonadaceae</taxon>
        <taxon>Ferrimonas</taxon>
    </lineage>
</organism>
<feature type="chain" id="PRO_5026049785" description="Curli production assembly/transport component CsgE" evidence="4">
    <location>
        <begin position="31"/>
        <end position="136"/>
    </location>
</feature>
<evidence type="ECO:0000256" key="4">
    <source>
        <dbReference type="SAM" id="SignalP"/>
    </source>
</evidence>
<dbReference type="Pfam" id="PF10627">
    <property type="entry name" value="CsgE"/>
    <property type="match status" value="1"/>
</dbReference>
<evidence type="ECO:0000256" key="1">
    <source>
        <dbReference type="ARBA" id="ARBA00003989"/>
    </source>
</evidence>
<name>A0A6H1UEX9_9GAMM</name>
<dbReference type="AlphaFoldDB" id="A0A6H1UEX9"/>
<dbReference type="InterPro" id="IPR018900">
    <property type="entry name" value="Curli_CsgE"/>
</dbReference>
<evidence type="ECO:0000256" key="2">
    <source>
        <dbReference type="ARBA" id="ARBA00014024"/>
    </source>
</evidence>
<accession>A0A6H1UEX9</accession>
<evidence type="ECO:0000256" key="3">
    <source>
        <dbReference type="ARBA" id="ARBA00022729"/>
    </source>
</evidence>
<reference evidence="5 6" key="1">
    <citation type="submission" date="2020-04" db="EMBL/GenBank/DDBJ databases">
        <title>Ferrimonas sp. S7 isolated from sea water.</title>
        <authorList>
            <person name="Bae S.S."/>
            <person name="Baek K."/>
        </authorList>
    </citation>
    <scope>NUCLEOTIDE SEQUENCE [LARGE SCALE GENOMIC DNA]</scope>
    <source>
        <strain evidence="5 6">S7</strain>
    </source>
</reference>
<evidence type="ECO:0000313" key="5">
    <source>
        <dbReference type="EMBL" id="QIZ77150.1"/>
    </source>
</evidence>
<protein>
    <recommendedName>
        <fullName evidence="2">Curli production assembly/transport component CsgE</fullName>
    </recommendedName>
</protein>
<evidence type="ECO:0000313" key="6">
    <source>
        <dbReference type="Proteomes" id="UP000501602"/>
    </source>
</evidence>
<dbReference type="RefSeq" id="WP_168660411.1">
    <property type="nucleotide sequence ID" value="NZ_CP051180.1"/>
</dbReference>
<proteinExistence type="predicted"/>
<gene>
    <name evidence="5" type="ORF">HER31_09835</name>
</gene>
<dbReference type="Proteomes" id="UP000501602">
    <property type="component" value="Chromosome"/>
</dbReference>
<sequence>MLLTKPLSFKYLLIALVAVFSTLVAPAKSANEIELDGILIDRTITRFGQDFIYYYGGYWRDLPGTTGFSVTIYETVYPQAGTKLWIDVNQTTVYQTYFGRRQIEMKERADQAMRITIEHVARVKSEVMLGKGEERW</sequence>
<keyword evidence="3 4" id="KW-0732">Signal</keyword>
<keyword evidence="6" id="KW-1185">Reference proteome</keyword>
<dbReference type="EMBL" id="CP051180">
    <property type="protein sequence ID" value="QIZ77150.1"/>
    <property type="molecule type" value="Genomic_DNA"/>
</dbReference>
<feature type="signal peptide" evidence="4">
    <location>
        <begin position="1"/>
        <end position="30"/>
    </location>
</feature>
<dbReference type="KEGG" id="fes:HER31_09835"/>
<comment type="function">
    <text evidence="1">May be involved in the biogenesis of curli organelles.</text>
</comment>